<dbReference type="RefSeq" id="WP_107845523.1">
    <property type="nucleotide sequence ID" value="NZ_QBKS01000001.1"/>
</dbReference>
<accession>A0A2T6BN14</accession>
<dbReference type="OrthoDB" id="284135at2"/>
<organism evidence="1 2">
    <name type="scientific">Litoreibacter ponti</name>
    <dbReference type="NCBI Taxonomy" id="1510457"/>
    <lineage>
        <taxon>Bacteria</taxon>
        <taxon>Pseudomonadati</taxon>
        <taxon>Pseudomonadota</taxon>
        <taxon>Alphaproteobacteria</taxon>
        <taxon>Rhodobacterales</taxon>
        <taxon>Roseobacteraceae</taxon>
        <taxon>Litoreibacter</taxon>
    </lineage>
</organism>
<sequence length="134" mass="14431">MPGRPDPDRAAALKDWEAVFGSPPPSYLSVALMQKAIGHECQCKRAGGLPAATRRALLRISAGEDVAAAAPTKLNNGARLVREWNGRSYHVDVIEGGFRMDDRTWPSLSAIAKHITGTTWSGPRFFGLTSRGST</sequence>
<dbReference type="Proteomes" id="UP000243978">
    <property type="component" value="Unassembled WGS sequence"/>
</dbReference>
<dbReference type="AlphaFoldDB" id="A0A2T6BN14"/>
<gene>
    <name evidence="1" type="ORF">C8N43_2092</name>
</gene>
<evidence type="ECO:0008006" key="3">
    <source>
        <dbReference type="Google" id="ProtNLM"/>
    </source>
</evidence>
<reference evidence="1 2" key="1">
    <citation type="submission" date="2018-04" db="EMBL/GenBank/DDBJ databases">
        <title>Genomic Encyclopedia of Archaeal and Bacterial Type Strains, Phase II (KMG-II): from individual species to whole genera.</title>
        <authorList>
            <person name="Goeker M."/>
        </authorList>
    </citation>
    <scope>NUCLEOTIDE SEQUENCE [LARGE SCALE GENOMIC DNA]</scope>
    <source>
        <strain evidence="1 2">DSM 100977</strain>
    </source>
</reference>
<comment type="caution">
    <text evidence="1">The sequence shown here is derived from an EMBL/GenBank/DDBJ whole genome shotgun (WGS) entry which is preliminary data.</text>
</comment>
<dbReference type="EMBL" id="QBKS01000001">
    <property type="protein sequence ID" value="PTX57424.1"/>
    <property type="molecule type" value="Genomic_DNA"/>
</dbReference>
<evidence type="ECO:0000313" key="1">
    <source>
        <dbReference type="EMBL" id="PTX57424.1"/>
    </source>
</evidence>
<protein>
    <recommendedName>
        <fullName evidence="3">DUF2924 family protein</fullName>
    </recommendedName>
</protein>
<keyword evidence="2" id="KW-1185">Reference proteome</keyword>
<dbReference type="Pfam" id="PF11149">
    <property type="entry name" value="DUF2924"/>
    <property type="match status" value="1"/>
</dbReference>
<dbReference type="InterPro" id="IPR021322">
    <property type="entry name" value="DUF2924"/>
</dbReference>
<proteinExistence type="predicted"/>
<evidence type="ECO:0000313" key="2">
    <source>
        <dbReference type="Proteomes" id="UP000243978"/>
    </source>
</evidence>
<name>A0A2T6BN14_9RHOB</name>